<name>A0AB74DM28_STRSA</name>
<accession>A0AB74DM28</accession>
<evidence type="ECO:0000313" key="1">
    <source>
        <dbReference type="EMBL" id="RSI32981.1"/>
    </source>
</evidence>
<proteinExistence type="predicted"/>
<organism evidence="1 2">
    <name type="scientific">Streptococcus sanguinis</name>
    <dbReference type="NCBI Taxonomy" id="1305"/>
    <lineage>
        <taxon>Bacteria</taxon>
        <taxon>Bacillati</taxon>
        <taxon>Bacillota</taxon>
        <taxon>Bacilli</taxon>
        <taxon>Lactobacillales</taxon>
        <taxon>Streptococcaceae</taxon>
        <taxon>Streptococcus</taxon>
    </lineage>
</organism>
<dbReference type="AlphaFoldDB" id="A0AB74DM28"/>
<evidence type="ECO:0000313" key="2">
    <source>
        <dbReference type="Proteomes" id="UP000273966"/>
    </source>
</evidence>
<dbReference type="EMBL" id="RJMT01000002">
    <property type="protein sequence ID" value="RSI32981.1"/>
    <property type="molecule type" value="Genomic_DNA"/>
</dbReference>
<protein>
    <submittedName>
        <fullName evidence="1">Uncharacterized protein</fullName>
    </submittedName>
</protein>
<reference evidence="1 2" key="1">
    <citation type="submission" date="2018-11" db="EMBL/GenBank/DDBJ databases">
        <title>Species Designations Belie Phenotypic and Genotypic Heterogeneity in Oral Streptococci.</title>
        <authorList>
            <person name="Velsko I."/>
        </authorList>
    </citation>
    <scope>NUCLEOTIDE SEQUENCE [LARGE SCALE GENOMIC DNA]</scope>
    <source>
        <strain evidence="1 2">BCC16</strain>
    </source>
</reference>
<dbReference type="Proteomes" id="UP000273966">
    <property type="component" value="Unassembled WGS sequence"/>
</dbReference>
<sequence length="36" mass="4058">MDGCLNPIDSTGYKDRQHVNISFFEFDGNMHIGGLE</sequence>
<gene>
    <name evidence="1" type="ORF">D8879_02420</name>
</gene>
<comment type="caution">
    <text evidence="1">The sequence shown here is derived from an EMBL/GenBank/DDBJ whole genome shotgun (WGS) entry which is preliminary data.</text>
</comment>